<protein>
    <recommendedName>
        <fullName evidence="4">Armadillo repeat-containing protein 1</fullName>
    </recommendedName>
</protein>
<name>A0A0N0P9D5_LEPSE</name>
<accession>A0A0N0P9D5</accession>
<dbReference type="AlphaFoldDB" id="A0A0N0P9D5"/>
<evidence type="ECO:0000313" key="2">
    <source>
        <dbReference type="EMBL" id="KPI90587.1"/>
    </source>
</evidence>
<evidence type="ECO:0000256" key="1">
    <source>
        <dbReference type="SAM" id="MobiDB-lite"/>
    </source>
</evidence>
<evidence type="ECO:0008006" key="4">
    <source>
        <dbReference type="Google" id="ProtNLM"/>
    </source>
</evidence>
<organism evidence="2 3">
    <name type="scientific">Leptomonas seymouri</name>
    <dbReference type="NCBI Taxonomy" id="5684"/>
    <lineage>
        <taxon>Eukaryota</taxon>
        <taxon>Discoba</taxon>
        <taxon>Euglenozoa</taxon>
        <taxon>Kinetoplastea</taxon>
        <taxon>Metakinetoplastina</taxon>
        <taxon>Trypanosomatida</taxon>
        <taxon>Trypanosomatidae</taxon>
        <taxon>Leishmaniinae</taxon>
        <taxon>Leptomonas</taxon>
    </lineage>
</organism>
<sequence length="374" mass="41471">MATINTELSLVRRFHTFLQNYDARPAVARRNTLPTLSRFLRSKDREIRKLSLEAVYLLAEHPENIELLGNNRELVEGVVEIYDAAQYDDPELCEQSSNTLDLLAPTFTDGDPREKVVARRAEHEAGAGPLGTTRTQAATPQRTGSSNDLRDFSNAVSEYDTIVADMHGGEGFRDADQMSVVSNGTGYETMSCSSRQARRVAGEQMPPSEVIRGVGKDCPLSIVLELPALDAMTDISDIEEILQTTRGVISYTVTASAHQIRVFLSAFAQAPLQNLLAEAGYENILASAERMRYQASDGGNQSLNNSFFFDEGARRPTYVQTAKNFASSLFRSVMVYRDPQNNSLAARIRQQRTVQEEGGSTTADRLAQAFARWW</sequence>
<dbReference type="OMA" id="FRCGDPR"/>
<feature type="compositionally biased region" description="Low complexity" evidence="1">
    <location>
        <begin position="131"/>
        <end position="144"/>
    </location>
</feature>
<proteinExistence type="predicted"/>
<comment type="caution">
    <text evidence="2">The sequence shown here is derived from an EMBL/GenBank/DDBJ whole genome shotgun (WGS) entry which is preliminary data.</text>
</comment>
<dbReference type="Gene3D" id="1.25.10.10">
    <property type="entry name" value="Leucine-rich Repeat Variant"/>
    <property type="match status" value="1"/>
</dbReference>
<evidence type="ECO:0000313" key="3">
    <source>
        <dbReference type="Proteomes" id="UP000038009"/>
    </source>
</evidence>
<keyword evidence="3" id="KW-1185">Reference proteome</keyword>
<dbReference type="SUPFAM" id="SSF48371">
    <property type="entry name" value="ARM repeat"/>
    <property type="match status" value="1"/>
</dbReference>
<dbReference type="InterPro" id="IPR016024">
    <property type="entry name" value="ARM-type_fold"/>
</dbReference>
<feature type="region of interest" description="Disordered" evidence="1">
    <location>
        <begin position="122"/>
        <end position="151"/>
    </location>
</feature>
<dbReference type="OrthoDB" id="269924at2759"/>
<dbReference type="EMBL" id="LJSK01000004">
    <property type="protein sequence ID" value="KPI90587.1"/>
    <property type="molecule type" value="Genomic_DNA"/>
</dbReference>
<gene>
    <name evidence="2" type="ORF">ABL78_0347</name>
</gene>
<reference evidence="2 3" key="1">
    <citation type="journal article" date="2015" name="PLoS Pathog.">
        <title>Leptomonas seymouri: Adaptations to the Dixenous Life Cycle Analyzed by Genome Sequencing, Transcriptome Profiling and Co-infection with Leishmania donovani.</title>
        <authorList>
            <person name="Kraeva N."/>
            <person name="Butenko A."/>
            <person name="Hlavacova J."/>
            <person name="Kostygov A."/>
            <person name="Myskova J."/>
            <person name="Grybchuk D."/>
            <person name="Lestinova T."/>
            <person name="Votypka J."/>
            <person name="Volf P."/>
            <person name="Opperdoes F."/>
            <person name="Flegontov P."/>
            <person name="Lukes J."/>
            <person name="Yurchenko V."/>
        </authorList>
    </citation>
    <scope>NUCLEOTIDE SEQUENCE [LARGE SCALE GENOMIC DNA]</scope>
    <source>
        <strain evidence="2 3">ATCC 30220</strain>
    </source>
</reference>
<dbReference type="Proteomes" id="UP000038009">
    <property type="component" value="Unassembled WGS sequence"/>
</dbReference>
<dbReference type="VEuPathDB" id="TriTrypDB:Lsey_0004_0750"/>
<dbReference type="InterPro" id="IPR011989">
    <property type="entry name" value="ARM-like"/>
</dbReference>